<name>A0A2S4JYY7_9SPIO</name>
<gene>
    <name evidence="9" type="ORF">AU468_02685</name>
</gene>
<keyword evidence="3" id="KW-0132">Cell division</keyword>
<dbReference type="EMBL" id="LPWH01000007">
    <property type="protein sequence ID" value="POR04737.1"/>
    <property type="molecule type" value="Genomic_DNA"/>
</dbReference>
<dbReference type="AlphaFoldDB" id="A0A2S4JYY7"/>
<evidence type="ECO:0000313" key="10">
    <source>
        <dbReference type="Proteomes" id="UP000237350"/>
    </source>
</evidence>
<dbReference type="Proteomes" id="UP000237350">
    <property type="component" value="Unassembled WGS sequence"/>
</dbReference>
<evidence type="ECO:0000256" key="7">
    <source>
        <dbReference type="ARBA" id="ARBA00023306"/>
    </source>
</evidence>
<protein>
    <recommendedName>
        <fullName evidence="8">POTRA domain-containing protein</fullName>
    </recommendedName>
</protein>
<evidence type="ECO:0000256" key="1">
    <source>
        <dbReference type="ARBA" id="ARBA00004370"/>
    </source>
</evidence>
<dbReference type="InterPro" id="IPR013685">
    <property type="entry name" value="POTRA_FtsQ_type"/>
</dbReference>
<comment type="caution">
    <text evidence="9">The sequence shown here is derived from an EMBL/GenBank/DDBJ whole genome shotgun (WGS) entry which is preliminary data.</text>
</comment>
<keyword evidence="7" id="KW-0131">Cell cycle</keyword>
<dbReference type="InterPro" id="IPR026579">
    <property type="entry name" value="FtsQ"/>
</dbReference>
<keyword evidence="2" id="KW-1003">Cell membrane</keyword>
<dbReference type="PANTHER" id="PTHR35851">
    <property type="entry name" value="CELL DIVISION PROTEIN FTSQ"/>
    <property type="match status" value="1"/>
</dbReference>
<comment type="subcellular location">
    <subcellularLocation>
        <location evidence="1">Membrane</location>
    </subcellularLocation>
</comment>
<dbReference type="Gene3D" id="3.10.20.310">
    <property type="entry name" value="membrane protein fhac"/>
    <property type="match status" value="1"/>
</dbReference>
<reference evidence="10" key="1">
    <citation type="submission" date="2015-12" db="EMBL/GenBank/DDBJ databases">
        <authorList>
            <person name="Lodha T.D."/>
            <person name="Chintalapati S."/>
            <person name="Chintalapati V.R."/>
            <person name="Sravanthi T."/>
        </authorList>
    </citation>
    <scope>NUCLEOTIDE SEQUENCE [LARGE SCALE GENOMIC DNA]</scope>
    <source>
        <strain evidence="10">JC133</strain>
    </source>
</reference>
<evidence type="ECO:0000256" key="5">
    <source>
        <dbReference type="ARBA" id="ARBA00022989"/>
    </source>
</evidence>
<feature type="domain" description="POTRA" evidence="8">
    <location>
        <begin position="24"/>
        <end position="92"/>
    </location>
</feature>
<keyword evidence="4" id="KW-0812">Transmembrane</keyword>
<dbReference type="GO" id="GO:0090529">
    <property type="term" value="P:cell septum assembly"/>
    <property type="evidence" value="ECO:0007669"/>
    <property type="project" value="InterPro"/>
</dbReference>
<proteinExistence type="predicted"/>
<keyword evidence="6" id="KW-0472">Membrane</keyword>
<dbReference type="PANTHER" id="PTHR35851:SF1">
    <property type="entry name" value="CELL DIVISION PROTEIN FTSQ"/>
    <property type="match status" value="1"/>
</dbReference>
<evidence type="ECO:0000259" key="8">
    <source>
        <dbReference type="PROSITE" id="PS51779"/>
    </source>
</evidence>
<evidence type="ECO:0000256" key="3">
    <source>
        <dbReference type="ARBA" id="ARBA00022618"/>
    </source>
</evidence>
<keyword evidence="5" id="KW-1133">Transmembrane helix</keyword>
<evidence type="ECO:0000256" key="4">
    <source>
        <dbReference type="ARBA" id="ARBA00022692"/>
    </source>
</evidence>
<sequence>MLWGLVSAALLIPGILILMEGPWMRITRVHVHADFGMSREEILRQAGITGGISYFLLRPGEVAARLKRNPLIREAQVEKVFPNALRLDLVRRRPLALTIFSREGRDVLAAVDKEGVIFDAGGHLATVDLPVFSGITFQGVPVGSRMPGTLQHLLDDLHRLHLEEPKLFDRISELRVVPRTKGGVDILLFTADYRIPVRIGDRISPELCRWILVVLDILSQQERADQVAEVDFRSGEVVYRMKEGARGR</sequence>
<evidence type="ECO:0000256" key="2">
    <source>
        <dbReference type="ARBA" id="ARBA00022475"/>
    </source>
</evidence>
<keyword evidence="10" id="KW-1185">Reference proteome</keyword>
<evidence type="ECO:0000313" key="9">
    <source>
        <dbReference type="EMBL" id="POR04737.1"/>
    </source>
</evidence>
<dbReference type="PROSITE" id="PS51779">
    <property type="entry name" value="POTRA"/>
    <property type="match status" value="1"/>
</dbReference>
<evidence type="ECO:0000256" key="6">
    <source>
        <dbReference type="ARBA" id="ARBA00023136"/>
    </source>
</evidence>
<dbReference type="InterPro" id="IPR034746">
    <property type="entry name" value="POTRA"/>
</dbReference>
<dbReference type="Pfam" id="PF08478">
    <property type="entry name" value="POTRA_1"/>
    <property type="match status" value="1"/>
</dbReference>
<accession>A0A2S4JYY7</accession>
<dbReference type="GO" id="GO:0016020">
    <property type="term" value="C:membrane"/>
    <property type="evidence" value="ECO:0007669"/>
    <property type="project" value="UniProtKB-SubCell"/>
</dbReference>
<organism evidence="9 10">
    <name type="scientific">Alkalispirochaeta sphaeroplastigenens</name>
    <dbReference type="NCBI Taxonomy" id="1187066"/>
    <lineage>
        <taxon>Bacteria</taxon>
        <taxon>Pseudomonadati</taxon>
        <taxon>Spirochaetota</taxon>
        <taxon>Spirochaetia</taxon>
        <taxon>Spirochaetales</taxon>
        <taxon>Spirochaetaceae</taxon>
        <taxon>Alkalispirochaeta</taxon>
    </lineage>
</organism>